<dbReference type="Proteomes" id="UP000070366">
    <property type="component" value="Unassembled WGS sequence"/>
</dbReference>
<comment type="function">
    <text evidence="1 6">Removes the N-terminal methionine from nascent proteins. The N-terminal methionine is often cleaved when the second residue in the primary sequence is small and uncharged (Met-Ala-, Cys, Gly, Pro, Ser, Thr, or Val). Requires deformylation of the N(alpha)-formylated initiator methionine before it can be hydrolyzed.</text>
</comment>
<feature type="binding site" evidence="6">
    <location>
        <position position="176"/>
    </location>
    <ligand>
        <name>substrate</name>
    </ligand>
</feature>
<keyword evidence="3 6" id="KW-0645">Protease</keyword>
<dbReference type="GO" id="GO:0004239">
    <property type="term" value="F:initiator methionyl aminopeptidase activity"/>
    <property type="evidence" value="ECO:0007669"/>
    <property type="project" value="UniProtKB-UniRule"/>
</dbReference>
<evidence type="ECO:0000313" key="9">
    <source>
        <dbReference type="EMBL" id="KXK66577.1"/>
    </source>
</evidence>
<feature type="binding site" evidence="6">
    <location>
        <position position="106"/>
    </location>
    <ligand>
        <name>a divalent metal cation</name>
        <dbReference type="ChEBI" id="CHEBI:60240"/>
        <label>2</label>
        <note>catalytic</note>
    </ligand>
</feature>
<organism evidence="9 10">
    <name type="scientific">Christensenella minuta</name>
    <dbReference type="NCBI Taxonomy" id="626937"/>
    <lineage>
        <taxon>Bacteria</taxon>
        <taxon>Bacillati</taxon>
        <taxon>Bacillota</taxon>
        <taxon>Clostridia</taxon>
        <taxon>Christensenellales</taxon>
        <taxon>Christensenellaceae</taxon>
        <taxon>Christensenella</taxon>
    </lineage>
</organism>
<keyword evidence="10" id="KW-1185">Reference proteome</keyword>
<dbReference type="GO" id="GO:0070006">
    <property type="term" value="F:metalloaminopeptidase activity"/>
    <property type="evidence" value="ECO:0007669"/>
    <property type="project" value="UniProtKB-UniRule"/>
</dbReference>
<dbReference type="GO" id="GO:0005829">
    <property type="term" value="C:cytosol"/>
    <property type="evidence" value="ECO:0007669"/>
    <property type="project" value="TreeGrafter"/>
</dbReference>
<evidence type="ECO:0000259" key="8">
    <source>
        <dbReference type="Pfam" id="PF00557"/>
    </source>
</evidence>
<dbReference type="GO" id="GO:0006508">
    <property type="term" value="P:proteolysis"/>
    <property type="evidence" value="ECO:0007669"/>
    <property type="project" value="UniProtKB-KW"/>
</dbReference>
<dbReference type="InterPro" id="IPR000994">
    <property type="entry name" value="Pept_M24"/>
</dbReference>
<dbReference type="PATRIC" id="fig|626937.4.peg.611"/>
<dbReference type="OrthoDB" id="9802055at2"/>
<gene>
    <name evidence="6" type="primary">map</name>
    <name evidence="9" type="ORF">HMPREF3293_00620</name>
</gene>
<dbReference type="PRINTS" id="PR00599">
    <property type="entry name" value="MAPEPTIDASE"/>
</dbReference>
<feature type="binding site" evidence="6">
    <location>
        <position position="233"/>
    </location>
    <ligand>
        <name>a divalent metal cation</name>
        <dbReference type="ChEBI" id="CHEBI:60240"/>
        <label>1</label>
    </ligand>
</feature>
<comment type="caution">
    <text evidence="9">The sequence shown here is derived from an EMBL/GenBank/DDBJ whole genome shotgun (WGS) entry which is preliminary data.</text>
</comment>
<dbReference type="PANTHER" id="PTHR43330:SF27">
    <property type="entry name" value="METHIONINE AMINOPEPTIDASE"/>
    <property type="match status" value="1"/>
</dbReference>
<evidence type="ECO:0000313" key="10">
    <source>
        <dbReference type="Proteomes" id="UP000070366"/>
    </source>
</evidence>
<evidence type="ECO:0000256" key="6">
    <source>
        <dbReference type="HAMAP-Rule" id="MF_01974"/>
    </source>
</evidence>
<name>A0A136Q7C6_9FIRM</name>
<keyword evidence="4 6" id="KW-0479">Metal-binding</keyword>
<feature type="domain" description="Peptidase M24" evidence="8">
    <location>
        <begin position="11"/>
        <end position="240"/>
    </location>
</feature>
<accession>A0A136Q7C6</accession>
<dbReference type="SUPFAM" id="SSF55920">
    <property type="entry name" value="Creatinase/aminopeptidase"/>
    <property type="match status" value="1"/>
</dbReference>
<dbReference type="InterPro" id="IPR002467">
    <property type="entry name" value="Pept_M24A_MAP1"/>
</dbReference>
<feature type="binding site" evidence="6">
    <location>
        <position position="77"/>
    </location>
    <ligand>
        <name>substrate</name>
    </ligand>
</feature>
<feature type="binding site" evidence="6">
    <location>
        <position position="106"/>
    </location>
    <ligand>
        <name>a divalent metal cation</name>
        <dbReference type="ChEBI" id="CHEBI:60240"/>
        <label>1</label>
    </ligand>
</feature>
<dbReference type="RefSeq" id="WP_066522687.1">
    <property type="nucleotide sequence ID" value="NZ_CABMOF010000009.1"/>
</dbReference>
<dbReference type="Gene3D" id="3.90.230.10">
    <property type="entry name" value="Creatinase/methionine aminopeptidase superfamily"/>
    <property type="match status" value="1"/>
</dbReference>
<sequence length="249" mass="27131">MINIKTPHEIELMRESGRLLFNCMQEVLGHVKPGVTTMQLDRIVEQYLGDAGATPSFKGYNGFPGSICTSVNDGVVHGIPSDRKVLRDGDILSIDMGAILNGWQSDMARTVAVGDITSTEQLLIDVTRESFFAGMREARAGNRLKDISRAIEEVILRNDMGIVRELVGHGIGREMHEAPEIPNFSFRGPNPRLDVGMVLAIEPMVTLGGDAVCWMDDGWLVKTADGSLAAHYENTVAITENGPEILTAP</sequence>
<protein>
    <recommendedName>
        <fullName evidence="6 7">Methionine aminopeptidase</fullName>
        <shortName evidence="6">MAP</shortName>
        <shortName evidence="6">MetAP</shortName>
        <ecNumber evidence="6 7">3.4.11.18</ecNumber>
    </recommendedName>
    <alternativeName>
        <fullName evidence="6">Peptidase M</fullName>
    </alternativeName>
</protein>
<comment type="cofactor">
    <cofactor evidence="6">
        <name>Co(2+)</name>
        <dbReference type="ChEBI" id="CHEBI:48828"/>
    </cofactor>
    <cofactor evidence="6">
        <name>Zn(2+)</name>
        <dbReference type="ChEBI" id="CHEBI:29105"/>
    </cofactor>
    <cofactor evidence="6">
        <name>Mn(2+)</name>
        <dbReference type="ChEBI" id="CHEBI:29035"/>
    </cofactor>
    <cofactor evidence="6">
        <name>Fe(2+)</name>
        <dbReference type="ChEBI" id="CHEBI:29033"/>
    </cofactor>
    <text evidence="6">Binds 2 divalent metal cations per subunit. Has a high-affinity and a low affinity metal-binding site. The true nature of the physiological cofactor is under debate. The enzyme is active with cobalt, zinc, manganese or divalent iron ions. Most likely, methionine aminopeptidases function as mononuclear Fe(2+)-metalloproteases under physiological conditions, and the catalytically relevant metal-binding site has been assigned to the histidine-containing high-affinity site.</text>
</comment>
<keyword evidence="5 6" id="KW-0378">Hydrolase</keyword>
<keyword evidence="2 6" id="KW-0031">Aminopeptidase</keyword>
<evidence type="ECO:0000256" key="3">
    <source>
        <dbReference type="ARBA" id="ARBA00022670"/>
    </source>
</evidence>
<dbReference type="InterPro" id="IPR036005">
    <property type="entry name" value="Creatinase/aminopeptidase-like"/>
</dbReference>
<dbReference type="STRING" id="626937.HMPREF3293_00620"/>
<dbReference type="HAMAP" id="MF_01974">
    <property type="entry name" value="MetAP_1"/>
    <property type="match status" value="1"/>
</dbReference>
<feature type="binding site" evidence="6">
    <location>
        <position position="95"/>
    </location>
    <ligand>
        <name>a divalent metal cation</name>
        <dbReference type="ChEBI" id="CHEBI:60240"/>
        <label>1</label>
    </ligand>
</feature>
<dbReference type="AlphaFoldDB" id="A0A136Q7C6"/>
<comment type="similarity">
    <text evidence="6">Belongs to the peptidase M24A family. Methionine aminopeptidase type 1 subfamily.</text>
</comment>
<dbReference type="CDD" id="cd01086">
    <property type="entry name" value="MetAP1"/>
    <property type="match status" value="1"/>
</dbReference>
<evidence type="ECO:0000256" key="7">
    <source>
        <dbReference type="RuleBase" id="RU003653"/>
    </source>
</evidence>
<evidence type="ECO:0000256" key="5">
    <source>
        <dbReference type="ARBA" id="ARBA00022801"/>
    </source>
</evidence>
<dbReference type="NCBIfam" id="TIGR00500">
    <property type="entry name" value="met_pdase_I"/>
    <property type="match status" value="1"/>
</dbReference>
<dbReference type="Pfam" id="PF00557">
    <property type="entry name" value="Peptidase_M24"/>
    <property type="match status" value="1"/>
</dbReference>
<dbReference type="KEGG" id="cmiu:B1H56_10130"/>
<dbReference type="InterPro" id="IPR001714">
    <property type="entry name" value="Pept_M24_MAP"/>
</dbReference>
<proteinExistence type="inferred from homology"/>
<dbReference type="GO" id="GO:0046872">
    <property type="term" value="F:metal ion binding"/>
    <property type="evidence" value="ECO:0007669"/>
    <property type="project" value="UniProtKB-UniRule"/>
</dbReference>
<reference evidence="10" key="1">
    <citation type="submission" date="2016-02" db="EMBL/GenBank/DDBJ databases">
        <authorList>
            <person name="Mitreva M."/>
            <person name="Pepin K.H."/>
            <person name="Mihindukulasuriya K.A."/>
            <person name="Fulton R."/>
            <person name="Fronick C."/>
            <person name="O'Laughlin M."/>
            <person name="Miner T."/>
            <person name="Herter B."/>
            <person name="Rosa B.A."/>
            <person name="Cordes M."/>
            <person name="Tomlinson C."/>
            <person name="Wollam A."/>
            <person name="Palsikar V.B."/>
            <person name="Mardis E.R."/>
            <person name="Wilson R.K."/>
        </authorList>
    </citation>
    <scope>NUCLEOTIDE SEQUENCE [LARGE SCALE GENOMIC DNA]</scope>
    <source>
        <strain evidence="10">DSM 22607</strain>
    </source>
</reference>
<dbReference type="EC" id="3.4.11.18" evidence="6 7"/>
<feature type="binding site" evidence="6">
    <location>
        <position position="169"/>
    </location>
    <ligand>
        <name>a divalent metal cation</name>
        <dbReference type="ChEBI" id="CHEBI:60240"/>
        <label>2</label>
        <note>catalytic</note>
    </ligand>
</feature>
<evidence type="ECO:0000256" key="4">
    <source>
        <dbReference type="ARBA" id="ARBA00022723"/>
    </source>
</evidence>
<dbReference type="EMBL" id="LSZW01000040">
    <property type="protein sequence ID" value="KXK66577.1"/>
    <property type="molecule type" value="Genomic_DNA"/>
</dbReference>
<feature type="binding site" evidence="6">
    <location>
        <position position="202"/>
    </location>
    <ligand>
        <name>a divalent metal cation</name>
        <dbReference type="ChEBI" id="CHEBI:60240"/>
        <label>2</label>
        <note>catalytic</note>
    </ligand>
</feature>
<comment type="subunit">
    <text evidence="6">Monomer.</text>
</comment>
<evidence type="ECO:0000256" key="1">
    <source>
        <dbReference type="ARBA" id="ARBA00002521"/>
    </source>
</evidence>
<dbReference type="PANTHER" id="PTHR43330">
    <property type="entry name" value="METHIONINE AMINOPEPTIDASE"/>
    <property type="match status" value="1"/>
</dbReference>
<evidence type="ECO:0000256" key="2">
    <source>
        <dbReference type="ARBA" id="ARBA00022438"/>
    </source>
</evidence>
<comment type="catalytic activity">
    <reaction evidence="6 7">
        <text>Release of N-terminal amino acids, preferentially methionine, from peptides and arylamides.</text>
        <dbReference type="EC" id="3.4.11.18"/>
    </reaction>
</comment>
<feature type="binding site" evidence="6">
    <location>
        <position position="233"/>
    </location>
    <ligand>
        <name>a divalent metal cation</name>
        <dbReference type="ChEBI" id="CHEBI:60240"/>
        <label>2</label>
        <note>catalytic</note>
    </ligand>
</feature>